<name>A0ABN7V6I7_GIGMA</name>
<comment type="caution">
    <text evidence="1">The sequence shown here is derived from an EMBL/GenBank/DDBJ whole genome shotgun (WGS) entry which is preliminary data.</text>
</comment>
<dbReference type="EMBL" id="CAJVQB010009319">
    <property type="protein sequence ID" value="CAG8728924.1"/>
    <property type="molecule type" value="Genomic_DNA"/>
</dbReference>
<evidence type="ECO:0000313" key="2">
    <source>
        <dbReference type="Proteomes" id="UP000789901"/>
    </source>
</evidence>
<reference evidence="1 2" key="1">
    <citation type="submission" date="2021-06" db="EMBL/GenBank/DDBJ databases">
        <authorList>
            <person name="Kallberg Y."/>
            <person name="Tangrot J."/>
            <person name="Rosling A."/>
        </authorList>
    </citation>
    <scope>NUCLEOTIDE SEQUENCE [LARGE SCALE GENOMIC DNA]</scope>
    <source>
        <strain evidence="1 2">120-4 pot B 10/14</strain>
    </source>
</reference>
<protein>
    <submittedName>
        <fullName evidence="1">26953_t:CDS:1</fullName>
    </submittedName>
</protein>
<accession>A0ABN7V6I7</accession>
<keyword evidence="2" id="KW-1185">Reference proteome</keyword>
<gene>
    <name evidence="1" type="ORF">GMARGA_LOCUS14210</name>
</gene>
<feature type="non-terminal residue" evidence="1">
    <location>
        <position position="172"/>
    </location>
</feature>
<sequence>MALLSEPDYLHEKLDKLHNSLHDFSQEFNNSSQEFNDFSQELDFLQEFNDSLQKSDNSLQEFDLQELDLQKEFDNSLQELDLQRSNNYSQELGDYPKNSSTLKYTSAPTRYEIPDNYVVETTWGRKTNKLTIKLQINYVFSIPTFYIYFGPKFKNYVVLNKSPSHAATLLHQ</sequence>
<evidence type="ECO:0000313" key="1">
    <source>
        <dbReference type="EMBL" id="CAG8728924.1"/>
    </source>
</evidence>
<organism evidence="1 2">
    <name type="scientific">Gigaspora margarita</name>
    <dbReference type="NCBI Taxonomy" id="4874"/>
    <lineage>
        <taxon>Eukaryota</taxon>
        <taxon>Fungi</taxon>
        <taxon>Fungi incertae sedis</taxon>
        <taxon>Mucoromycota</taxon>
        <taxon>Glomeromycotina</taxon>
        <taxon>Glomeromycetes</taxon>
        <taxon>Diversisporales</taxon>
        <taxon>Gigasporaceae</taxon>
        <taxon>Gigaspora</taxon>
    </lineage>
</organism>
<proteinExistence type="predicted"/>
<dbReference type="Proteomes" id="UP000789901">
    <property type="component" value="Unassembled WGS sequence"/>
</dbReference>